<dbReference type="InterPro" id="IPR046938">
    <property type="entry name" value="DNA_clamp_sf"/>
</dbReference>
<comment type="caution">
    <text evidence="2">The sequence shown here is derived from an EMBL/GenBank/DDBJ whole genome shotgun (WGS) entry which is preliminary data.</text>
</comment>
<feature type="non-terminal residue" evidence="2">
    <location>
        <position position="419"/>
    </location>
</feature>
<keyword evidence="3" id="KW-1185">Reference proteome</keyword>
<dbReference type="GO" id="GO:0031573">
    <property type="term" value="P:mitotic intra-S DNA damage checkpoint signaling"/>
    <property type="evidence" value="ECO:0007669"/>
    <property type="project" value="TreeGrafter"/>
</dbReference>
<organism evidence="2 3">
    <name type="scientific">Lactarius akahatsu</name>
    <dbReference type="NCBI Taxonomy" id="416441"/>
    <lineage>
        <taxon>Eukaryota</taxon>
        <taxon>Fungi</taxon>
        <taxon>Dikarya</taxon>
        <taxon>Basidiomycota</taxon>
        <taxon>Agaricomycotina</taxon>
        <taxon>Agaricomycetes</taxon>
        <taxon>Russulales</taxon>
        <taxon>Russulaceae</taxon>
        <taxon>Lactarius</taxon>
    </lineage>
</organism>
<dbReference type="Proteomes" id="UP001201163">
    <property type="component" value="Unassembled WGS sequence"/>
</dbReference>
<dbReference type="Pfam" id="PF04139">
    <property type="entry name" value="Rad9"/>
    <property type="match status" value="1"/>
</dbReference>
<dbReference type="GO" id="GO:0071479">
    <property type="term" value="P:cellular response to ionizing radiation"/>
    <property type="evidence" value="ECO:0007669"/>
    <property type="project" value="TreeGrafter"/>
</dbReference>
<evidence type="ECO:0000256" key="1">
    <source>
        <dbReference type="SAM" id="MobiDB-lite"/>
    </source>
</evidence>
<sequence>MQVSIDSSGLKSFTRTLTCMSKYSDELFINAISNSVTFSATNASQSAYCRFTYDRSFFTRFNVGDRNMRDALPDTDDTERTQTASGQLCVQPLLTILKHKTLEKTLDRLDLIIVDGESIGGDEDHDSLEGKLIVRLHCKHGIVKTHRLLLQTQSSQLHLHVPEALNESHVVIGPKAIREMIDHFSSTRGKADPQLTWVFDDTEVHVRSLENSLDSKGGQLSTELTISADEFENYDIFATPISLAFHLREFNATIAYAESMAAILDVRFTDPTAALYVDVFSDGIEGLFAMSTSRVPGAPAPPPGVVPSQARSAGSSASAEGRTRKRPREDDAASRHRTPAKVVERVETARFTRQASEARQPTPSHASAGRPHSLPPHNSPEVPLFLPGSQMTAADQEALHASGLHGMDADEFNAMMEDE</sequence>
<dbReference type="Gene3D" id="3.70.10.10">
    <property type="match status" value="1"/>
</dbReference>
<accession>A0AAD4QHI5</accession>
<dbReference type="InterPro" id="IPR007268">
    <property type="entry name" value="Rad9/Ddc1"/>
</dbReference>
<evidence type="ECO:0000313" key="3">
    <source>
        <dbReference type="Proteomes" id="UP001201163"/>
    </source>
</evidence>
<dbReference type="PANTHER" id="PTHR15237">
    <property type="entry name" value="DNA REPAIR PROTEIN RAD9"/>
    <property type="match status" value="1"/>
</dbReference>
<gene>
    <name evidence="2" type="ORF">EDB92DRAFT_1781088</name>
</gene>
<dbReference type="EMBL" id="JAKELL010000002">
    <property type="protein sequence ID" value="KAH9000169.1"/>
    <property type="molecule type" value="Genomic_DNA"/>
</dbReference>
<reference evidence="2" key="1">
    <citation type="submission" date="2022-01" db="EMBL/GenBank/DDBJ databases">
        <title>Comparative genomics reveals a dynamic genome evolution in the ectomycorrhizal milk-cap (Lactarius) mushrooms.</title>
        <authorList>
            <consortium name="DOE Joint Genome Institute"/>
            <person name="Lebreton A."/>
            <person name="Tang N."/>
            <person name="Kuo A."/>
            <person name="LaButti K."/>
            <person name="Drula E."/>
            <person name="Barry K."/>
            <person name="Clum A."/>
            <person name="Lipzen A."/>
            <person name="Mousain D."/>
            <person name="Ng V."/>
            <person name="Wang R."/>
            <person name="Wang X."/>
            <person name="Dai Y."/>
            <person name="Henrissat B."/>
            <person name="Grigoriev I.V."/>
            <person name="Guerin-Laguette A."/>
            <person name="Yu F."/>
            <person name="Martin F.M."/>
        </authorList>
    </citation>
    <scope>NUCLEOTIDE SEQUENCE</scope>
    <source>
        <strain evidence="2">QP</strain>
    </source>
</reference>
<name>A0AAD4QHI5_9AGAM</name>
<feature type="compositionally biased region" description="Low complexity" evidence="1">
    <location>
        <begin position="306"/>
        <end position="319"/>
    </location>
</feature>
<protein>
    <submittedName>
        <fullName evidence="2">Rad9-domain-containing protein</fullName>
    </submittedName>
</protein>
<dbReference type="GO" id="GO:0030896">
    <property type="term" value="C:checkpoint clamp complex"/>
    <property type="evidence" value="ECO:0007669"/>
    <property type="project" value="InterPro"/>
</dbReference>
<dbReference type="GO" id="GO:0000076">
    <property type="term" value="P:DNA replication checkpoint signaling"/>
    <property type="evidence" value="ECO:0007669"/>
    <property type="project" value="TreeGrafter"/>
</dbReference>
<feature type="compositionally biased region" description="Polar residues" evidence="1">
    <location>
        <begin position="351"/>
        <end position="365"/>
    </location>
</feature>
<feature type="region of interest" description="Disordered" evidence="1">
    <location>
        <begin position="295"/>
        <end position="386"/>
    </location>
</feature>
<evidence type="ECO:0000313" key="2">
    <source>
        <dbReference type="EMBL" id="KAH9000169.1"/>
    </source>
</evidence>
<dbReference type="PANTHER" id="PTHR15237:SF0">
    <property type="entry name" value="CELL CYCLE CHECKPOINT CONTROL PROTEIN"/>
    <property type="match status" value="1"/>
</dbReference>
<proteinExistence type="predicted"/>
<dbReference type="GO" id="GO:0006281">
    <property type="term" value="P:DNA repair"/>
    <property type="evidence" value="ECO:0007669"/>
    <property type="project" value="TreeGrafter"/>
</dbReference>
<dbReference type="SUPFAM" id="SSF55979">
    <property type="entry name" value="DNA clamp"/>
    <property type="match status" value="1"/>
</dbReference>
<dbReference type="AlphaFoldDB" id="A0AAD4QHI5"/>